<dbReference type="FunFam" id="2.40.50.100:FF:000003">
    <property type="entry name" value="Acetyl-CoA carboxylase biotin carboxyl carrier protein"/>
    <property type="match status" value="1"/>
</dbReference>
<feature type="domain" description="Lipoyl-binding" evidence="8">
    <location>
        <begin position="569"/>
        <end position="645"/>
    </location>
</feature>
<dbReference type="InterPro" id="IPR005482">
    <property type="entry name" value="Biotin_COase_C"/>
</dbReference>
<evidence type="ECO:0000313" key="12">
    <source>
        <dbReference type="Proteomes" id="UP000295050"/>
    </source>
</evidence>
<name>A0A4R2R7R0_9RHOB</name>
<dbReference type="InterPro" id="IPR001882">
    <property type="entry name" value="Biotin_BS"/>
</dbReference>
<evidence type="ECO:0000256" key="1">
    <source>
        <dbReference type="ARBA" id="ARBA00001953"/>
    </source>
</evidence>
<feature type="domain" description="Biotin carboxylation" evidence="10">
    <location>
        <begin position="1"/>
        <end position="448"/>
    </location>
</feature>
<dbReference type="SUPFAM" id="SSF52440">
    <property type="entry name" value="PreATP-grasp domain"/>
    <property type="match status" value="1"/>
</dbReference>
<evidence type="ECO:0000256" key="7">
    <source>
        <dbReference type="PROSITE-ProRule" id="PRU00409"/>
    </source>
</evidence>
<dbReference type="SUPFAM" id="SSF51246">
    <property type="entry name" value="Rudiment single hybrid motif"/>
    <property type="match status" value="1"/>
</dbReference>
<dbReference type="InterPro" id="IPR050856">
    <property type="entry name" value="Biotin_carboxylase_complex"/>
</dbReference>
<dbReference type="InterPro" id="IPR016185">
    <property type="entry name" value="PreATP-grasp_dom_sf"/>
</dbReference>
<organism evidence="11 12">
    <name type="scientific">Rhodovulum bhavnagarense</name>
    <dbReference type="NCBI Taxonomy" id="992286"/>
    <lineage>
        <taxon>Bacteria</taxon>
        <taxon>Pseudomonadati</taxon>
        <taxon>Pseudomonadota</taxon>
        <taxon>Alphaproteobacteria</taxon>
        <taxon>Rhodobacterales</taxon>
        <taxon>Paracoccaceae</taxon>
        <taxon>Rhodovulum</taxon>
    </lineage>
</organism>
<evidence type="ECO:0000256" key="5">
    <source>
        <dbReference type="ARBA" id="ARBA00022946"/>
    </source>
</evidence>
<evidence type="ECO:0000256" key="2">
    <source>
        <dbReference type="ARBA" id="ARBA00022598"/>
    </source>
</evidence>
<dbReference type="SUPFAM" id="SSF56059">
    <property type="entry name" value="Glutathione synthetase ATP-binding domain-like"/>
    <property type="match status" value="1"/>
</dbReference>
<dbReference type="InterPro" id="IPR005481">
    <property type="entry name" value="BC-like_N"/>
</dbReference>
<dbReference type="Gene3D" id="2.40.50.100">
    <property type="match status" value="1"/>
</dbReference>
<keyword evidence="2" id="KW-0436">Ligase</keyword>
<dbReference type="CDD" id="cd06850">
    <property type="entry name" value="biotinyl_domain"/>
    <property type="match status" value="1"/>
</dbReference>
<keyword evidence="5" id="KW-0809">Transit peptide</keyword>
<dbReference type="RefSeq" id="WP_132952938.1">
    <property type="nucleotide sequence ID" value="NZ_SLXU01000019.1"/>
</dbReference>
<dbReference type="InterPro" id="IPR005479">
    <property type="entry name" value="CPAse_ATP-bd"/>
</dbReference>
<dbReference type="InterPro" id="IPR000089">
    <property type="entry name" value="Biotin_lipoyl"/>
</dbReference>
<dbReference type="PANTHER" id="PTHR18866:SF33">
    <property type="entry name" value="METHYLCROTONOYL-COA CARBOXYLASE SUBUNIT ALPHA, MITOCHONDRIAL-RELATED"/>
    <property type="match status" value="1"/>
</dbReference>
<keyword evidence="12" id="KW-1185">Reference proteome</keyword>
<keyword evidence="3 7" id="KW-0547">Nucleotide-binding</keyword>
<dbReference type="Proteomes" id="UP000295050">
    <property type="component" value="Unassembled WGS sequence"/>
</dbReference>
<evidence type="ECO:0000259" key="10">
    <source>
        <dbReference type="PROSITE" id="PS50979"/>
    </source>
</evidence>
<dbReference type="GO" id="GO:0005524">
    <property type="term" value="F:ATP binding"/>
    <property type="evidence" value="ECO:0007669"/>
    <property type="project" value="UniProtKB-UniRule"/>
</dbReference>
<evidence type="ECO:0000313" key="11">
    <source>
        <dbReference type="EMBL" id="TCP58653.1"/>
    </source>
</evidence>
<keyword evidence="4 7" id="KW-0067">ATP-binding</keyword>
<dbReference type="FunFam" id="3.30.1490.20:FF:000003">
    <property type="entry name" value="acetyl-CoA carboxylase isoform X1"/>
    <property type="match status" value="1"/>
</dbReference>
<dbReference type="Gene3D" id="3.30.470.20">
    <property type="entry name" value="ATP-grasp fold, B domain"/>
    <property type="match status" value="1"/>
</dbReference>
<keyword evidence="6" id="KW-0092">Biotin</keyword>
<dbReference type="InterPro" id="IPR011761">
    <property type="entry name" value="ATP-grasp"/>
</dbReference>
<dbReference type="Pfam" id="PF02785">
    <property type="entry name" value="Biotin_carb_C"/>
    <property type="match status" value="1"/>
</dbReference>
<dbReference type="AlphaFoldDB" id="A0A4R2R7R0"/>
<evidence type="ECO:0000259" key="9">
    <source>
        <dbReference type="PROSITE" id="PS50975"/>
    </source>
</evidence>
<reference evidence="11 12" key="1">
    <citation type="submission" date="2019-03" db="EMBL/GenBank/DDBJ databases">
        <title>Genomic Encyclopedia of Type Strains, Phase IV (KMG-IV): sequencing the most valuable type-strain genomes for metagenomic binning, comparative biology and taxonomic classification.</title>
        <authorList>
            <person name="Goeker M."/>
        </authorList>
    </citation>
    <scope>NUCLEOTIDE SEQUENCE [LARGE SCALE GENOMIC DNA]</scope>
    <source>
        <strain evidence="11 12">DSM 24766</strain>
    </source>
</reference>
<dbReference type="PROSITE" id="PS50975">
    <property type="entry name" value="ATP_GRASP"/>
    <property type="match status" value="1"/>
</dbReference>
<dbReference type="SMART" id="SM00878">
    <property type="entry name" value="Biotin_carb_C"/>
    <property type="match status" value="1"/>
</dbReference>
<dbReference type="GO" id="GO:0046872">
    <property type="term" value="F:metal ion binding"/>
    <property type="evidence" value="ECO:0007669"/>
    <property type="project" value="InterPro"/>
</dbReference>
<dbReference type="PROSITE" id="PS00867">
    <property type="entry name" value="CPSASE_2"/>
    <property type="match status" value="1"/>
</dbReference>
<dbReference type="InterPro" id="IPR011053">
    <property type="entry name" value="Single_hybrid_motif"/>
</dbReference>
<sequence>MFQKILIANRGEIAVRIIDTARAMGVSTVAVYSEADADAAHVAAADEAVPIGAAPPRESYLCGDRIIAAARATGAQAIHPGYGFLSENPDFVAAVEAAGLIFIGPSAEAIRAMGLKDAAKALMEQAGVPVVPGYHGDNQDDDHLAGAAEAIGYPVLIKAVAGGGGKGMRKVAGAADFPAALQAARSEARNAFGNDAVLIEKYVEQPRHIEVQVFGDGQDAVHLYERDCSLQRRHQKVIEEAPAPGMTPEMRAAMGEAAVRAARAIGYRGAGTVEFIVDGSDGLRPDRFWFMEMNTRLQVEHPVTEAVTGLDLVEWQLRIAAGEGLPLAQEAIPLTGHAFEARLYAEDVAAGFLPATGTLAHLAFPPGIRADTGVRTGDTISPFYDPMIAKIVVAGATRGVALNRLARALEETRVAGTVTNLGFLGRLARHPGFAIGDVDTGLIARDLAELADGVPEPALLRAVVASAALVAAGLSGAALEGFALWQPLSRDLVLACEGEQFCVQLRLHGPDRATLVLEGGEVHAIRHPEGWIVDGHRPLPVVKAGGAIYVFAGAGGTFGLVPVDPLARATAEGLGGDGIEAPMPGLVKVVYVAAGVGVTAGQPLVILEAMKMEHTLTAPRDGIVAELFVAEGDQVEAGAPLIRLETEEDIA</sequence>
<dbReference type="Pfam" id="PF00364">
    <property type="entry name" value="Biotin_lipoyl"/>
    <property type="match status" value="1"/>
</dbReference>
<dbReference type="InterPro" id="IPR011054">
    <property type="entry name" value="Rudment_hybrid_motif"/>
</dbReference>
<dbReference type="Pfam" id="PF02786">
    <property type="entry name" value="CPSase_L_D2"/>
    <property type="match status" value="1"/>
</dbReference>
<gene>
    <name evidence="11" type="ORF">EV663_11933</name>
</gene>
<dbReference type="Pfam" id="PF00289">
    <property type="entry name" value="Biotin_carb_N"/>
    <property type="match status" value="1"/>
</dbReference>
<dbReference type="InterPro" id="IPR011764">
    <property type="entry name" value="Biotin_carboxylation_dom"/>
</dbReference>
<dbReference type="OrthoDB" id="9763189at2"/>
<evidence type="ECO:0000259" key="8">
    <source>
        <dbReference type="PROSITE" id="PS50968"/>
    </source>
</evidence>
<dbReference type="FunFam" id="3.30.470.20:FF:000028">
    <property type="entry name" value="Methylcrotonoyl-CoA carboxylase subunit alpha, mitochondrial"/>
    <property type="match status" value="1"/>
</dbReference>
<evidence type="ECO:0000256" key="4">
    <source>
        <dbReference type="ARBA" id="ARBA00022840"/>
    </source>
</evidence>
<dbReference type="EMBL" id="SLXU01000019">
    <property type="protein sequence ID" value="TCP58653.1"/>
    <property type="molecule type" value="Genomic_DNA"/>
</dbReference>
<dbReference type="PROSITE" id="PS50968">
    <property type="entry name" value="BIOTINYL_LIPOYL"/>
    <property type="match status" value="1"/>
</dbReference>
<evidence type="ECO:0000256" key="3">
    <source>
        <dbReference type="ARBA" id="ARBA00022741"/>
    </source>
</evidence>
<dbReference type="FunFam" id="3.40.50.20:FF:000010">
    <property type="entry name" value="Propionyl-CoA carboxylase subunit alpha"/>
    <property type="match status" value="1"/>
</dbReference>
<accession>A0A4R2R7R0</accession>
<dbReference type="PROSITE" id="PS00188">
    <property type="entry name" value="BIOTIN"/>
    <property type="match status" value="1"/>
</dbReference>
<evidence type="ECO:0000256" key="6">
    <source>
        <dbReference type="ARBA" id="ARBA00023267"/>
    </source>
</evidence>
<dbReference type="GO" id="GO:0016874">
    <property type="term" value="F:ligase activity"/>
    <property type="evidence" value="ECO:0007669"/>
    <property type="project" value="UniProtKB-KW"/>
</dbReference>
<dbReference type="PROSITE" id="PS50979">
    <property type="entry name" value="BC"/>
    <property type="match status" value="1"/>
</dbReference>
<feature type="domain" description="ATP-grasp" evidence="9">
    <location>
        <begin position="120"/>
        <end position="321"/>
    </location>
</feature>
<proteinExistence type="predicted"/>
<dbReference type="PANTHER" id="PTHR18866">
    <property type="entry name" value="CARBOXYLASE:PYRUVATE/ACETYL-COA/PROPIONYL-COA CARBOXYLASE"/>
    <property type="match status" value="1"/>
</dbReference>
<protein>
    <submittedName>
        <fullName evidence="11">3-methylcrotonoyl-CoA carboxylase alpha subunit</fullName>
    </submittedName>
</protein>
<comment type="caution">
    <text evidence="11">The sequence shown here is derived from an EMBL/GenBank/DDBJ whole genome shotgun (WGS) entry which is preliminary data.</text>
</comment>
<dbReference type="SUPFAM" id="SSF51230">
    <property type="entry name" value="Single hybrid motif"/>
    <property type="match status" value="1"/>
</dbReference>
<comment type="cofactor">
    <cofactor evidence="1">
        <name>biotin</name>
        <dbReference type="ChEBI" id="CHEBI:57586"/>
    </cofactor>
</comment>